<evidence type="ECO:0000256" key="1">
    <source>
        <dbReference type="SAM" id="MobiDB-lite"/>
    </source>
</evidence>
<feature type="region of interest" description="Disordered" evidence="1">
    <location>
        <begin position="528"/>
        <end position="562"/>
    </location>
</feature>
<comment type="caution">
    <text evidence="2">The sequence shown here is derived from an EMBL/GenBank/DDBJ whole genome shotgun (WGS) entry which is preliminary data.</text>
</comment>
<reference evidence="2" key="1">
    <citation type="submission" date="2021-02" db="EMBL/GenBank/DDBJ databases">
        <authorList>
            <person name="Dougan E. K."/>
            <person name="Rhodes N."/>
            <person name="Thang M."/>
            <person name="Chan C."/>
        </authorList>
    </citation>
    <scope>NUCLEOTIDE SEQUENCE</scope>
</reference>
<evidence type="ECO:0000313" key="3">
    <source>
        <dbReference type="Proteomes" id="UP000654075"/>
    </source>
</evidence>
<sequence length="714" mass="78317">MPDRFAIGSERLMLDGYFRTYRWMLDSSSWSSYSPDVVRPCVRRGHMEYAVWPDGSYKGMGFTGKIWPCPEHSARGLAYQGPENVLEAHLLSLGVAVRLRRDICFNHLASGCGQVQDASCLSKPVRHKRGFWMNDWAASQIKGERFLPYTRKQFGTRGSEKLETGLLQYDGIFAARLAEFLMAEWGGESQVVELGGGRGALAVSVDGTCVVELVLGPHGLCADLTLRKGIEAQSLASCQPSADAGDNPRHAEAAVWQHPDLEMDPSFLTSWAMDKWNTDRTKAWCQWLGGLESADWALALNVVTDLPRFLVPRLVAALQRHGRAGVVVSWSGHARSPRVRDLLRGLAAAGFVVDMAASKALQHFGGLLCCPWHRSTTVLRRVREAIVSPTVCQATAVRPLEDSRPCIFGQNFGCIPGGLWVHFGCGGAFLPSKGWAYGPATPCQSTAGQYAECAWLPPASPQPKRPRAPLRQALRASVELPGYLFDAMDPLTTDSGVVWAGDRAVMAAVLRAFKLSALGVLARGAVNGYTDDNNNNNNNNNNKKSKNNNNNTTNNNKNNNGQRQLRLELGLWGNDWPRLRLLLQPLASRLCQILVSGDAEVKQDRELQLFALLLSVLRAVGENANVGSRTPDRQSDALAKSAGSLPASLHLDQPSSLSILRAWDKAAQQVLPLTARPVWFEPGAEAGSGWHARFHSGQPLARYLYRFSYQAFVP</sequence>
<dbReference type="PANTHER" id="PTHR16148:SF14">
    <property type="entry name" value="MYND-TYPE DOMAIN-CONTAINING PROTEIN"/>
    <property type="match status" value="1"/>
</dbReference>
<dbReference type="AlphaFoldDB" id="A0A813ED54"/>
<gene>
    <name evidence="2" type="ORF">PGLA1383_LOCUS14427</name>
</gene>
<protein>
    <submittedName>
        <fullName evidence="2">Uncharacterized protein</fullName>
    </submittedName>
</protein>
<accession>A0A813ED54</accession>
<evidence type="ECO:0000313" key="2">
    <source>
        <dbReference type="EMBL" id="CAE8595950.1"/>
    </source>
</evidence>
<dbReference type="PANTHER" id="PTHR16148">
    <property type="entry name" value="NF-KAPPA-B-REPRESSING FACTOR-RELATED"/>
    <property type="match status" value="1"/>
</dbReference>
<dbReference type="Proteomes" id="UP000654075">
    <property type="component" value="Unassembled WGS sequence"/>
</dbReference>
<name>A0A813ED54_POLGL</name>
<dbReference type="EMBL" id="CAJNNV010008238">
    <property type="protein sequence ID" value="CAE8595950.1"/>
    <property type="molecule type" value="Genomic_DNA"/>
</dbReference>
<keyword evidence="3" id="KW-1185">Reference proteome</keyword>
<organism evidence="2 3">
    <name type="scientific">Polarella glacialis</name>
    <name type="common">Dinoflagellate</name>
    <dbReference type="NCBI Taxonomy" id="89957"/>
    <lineage>
        <taxon>Eukaryota</taxon>
        <taxon>Sar</taxon>
        <taxon>Alveolata</taxon>
        <taxon>Dinophyceae</taxon>
        <taxon>Suessiales</taxon>
        <taxon>Suessiaceae</taxon>
        <taxon>Polarella</taxon>
    </lineage>
</organism>
<proteinExistence type="predicted"/>
<dbReference type="OrthoDB" id="429153at2759"/>
<feature type="compositionally biased region" description="Low complexity" evidence="1">
    <location>
        <begin position="533"/>
        <end position="560"/>
    </location>
</feature>